<dbReference type="GO" id="GO:0006508">
    <property type="term" value="P:proteolysis"/>
    <property type="evidence" value="ECO:0007669"/>
    <property type="project" value="InterPro"/>
</dbReference>
<feature type="coiled-coil region" evidence="1">
    <location>
        <begin position="192"/>
        <end position="219"/>
    </location>
</feature>
<dbReference type="Gene3D" id="3.40.50.1460">
    <property type="match status" value="1"/>
</dbReference>
<dbReference type="PROSITE" id="PS51257">
    <property type="entry name" value="PROKAR_LIPOPROTEIN"/>
    <property type="match status" value="1"/>
</dbReference>
<dbReference type="SMART" id="SM00671">
    <property type="entry name" value="SEL1"/>
    <property type="match status" value="2"/>
</dbReference>
<feature type="domain" description="Peptidase C14 caspase" evidence="2">
    <location>
        <begin position="416"/>
        <end position="635"/>
    </location>
</feature>
<dbReference type="InterPro" id="IPR006597">
    <property type="entry name" value="Sel1-like"/>
</dbReference>
<feature type="coiled-coil region" evidence="1">
    <location>
        <begin position="247"/>
        <end position="278"/>
    </location>
</feature>
<sequence>MKKYQNIYKLSLISFISLLIIGCGTPATIKTVEQGQITPDQLYIVDCLLPPQIRQLGQNYNYIAPRKPARLSAHDCAIRGGEYVAYDKASFASVAKTWLPAAQGGNPKAQAYMGELYENGINGMPDYATAASWYQKAVEQGYTPAMLNLGNLYEQGLGVDQDSTKAINLYRQASGIQDAKLELVTEKNIRERRAKEHQRIKLLREVSDLRKQLADVKLQYDLTKKYVKKSDKKLKDLQVKLLSNKKDEKILQKIATLKNELRQKNAELSKQNKAINSLVTKVADSNINTEVAQTLGSGINIISPDVVLTRGIRTIPMQPNAQRLNIMGNVTTPDNVLGLKLNNTDILATMTDGGIFESDIALFGGDTPVSIEAIRQDGSKSIEQFVAVRNQFEPVKSRQLDELFTRRLRDDLGDYYALVIGNNLYDNLDNLETAVQDATKIAEVLTSKYGYEVKLLINANEMTMLQAFSEYEKKLGKYDNLMVYYAGHGLLDEQKNGYWIPTDASATDRTKWIPNHAISDFMAQMKAKHVMVVADSCYSGTLSGSAISPLPDDVDSEDILFTSRVKARTVLTSGGLQPILDSGGNGHSIFASAFLDVLNENDGVMEGYRLYKAMNQQVRLRSSLAGLRQIPEYSAIQHAGHEGSEYYFLPTSI</sequence>
<evidence type="ECO:0000313" key="3">
    <source>
        <dbReference type="EMBL" id="VAW40019.1"/>
    </source>
</evidence>
<dbReference type="InterPro" id="IPR029030">
    <property type="entry name" value="Caspase-like_dom_sf"/>
</dbReference>
<name>A0A3B0VT43_9ZZZZ</name>
<dbReference type="GO" id="GO:0004197">
    <property type="term" value="F:cysteine-type endopeptidase activity"/>
    <property type="evidence" value="ECO:0007669"/>
    <property type="project" value="InterPro"/>
</dbReference>
<dbReference type="SUPFAM" id="SSF52129">
    <property type="entry name" value="Caspase-like"/>
    <property type="match status" value="1"/>
</dbReference>
<gene>
    <name evidence="3" type="ORF">MNBD_GAMMA01-1051</name>
</gene>
<dbReference type="InterPro" id="IPR052039">
    <property type="entry name" value="Caspase-related_regulators"/>
</dbReference>
<dbReference type="Gene3D" id="1.25.40.10">
    <property type="entry name" value="Tetratricopeptide repeat domain"/>
    <property type="match status" value="1"/>
</dbReference>
<evidence type="ECO:0000256" key="1">
    <source>
        <dbReference type="SAM" id="Coils"/>
    </source>
</evidence>
<accession>A0A3B0VT43</accession>
<proteinExistence type="predicted"/>
<dbReference type="PANTHER" id="PTHR22576">
    <property type="entry name" value="MUCOSA ASSOCIATED LYMPHOID TISSUE LYMPHOMA TRANSLOCATION PROTEIN 1/PARACASPASE"/>
    <property type="match status" value="1"/>
</dbReference>
<dbReference type="Pfam" id="PF08238">
    <property type="entry name" value="Sel1"/>
    <property type="match status" value="2"/>
</dbReference>
<dbReference type="SUPFAM" id="SSF81901">
    <property type="entry name" value="HCP-like"/>
    <property type="match status" value="1"/>
</dbReference>
<dbReference type="Pfam" id="PF00656">
    <property type="entry name" value="Peptidase_C14"/>
    <property type="match status" value="1"/>
</dbReference>
<organism evidence="3">
    <name type="scientific">hydrothermal vent metagenome</name>
    <dbReference type="NCBI Taxonomy" id="652676"/>
    <lineage>
        <taxon>unclassified sequences</taxon>
        <taxon>metagenomes</taxon>
        <taxon>ecological metagenomes</taxon>
    </lineage>
</organism>
<dbReference type="EMBL" id="UOEW01000254">
    <property type="protein sequence ID" value="VAW40019.1"/>
    <property type="molecule type" value="Genomic_DNA"/>
</dbReference>
<dbReference type="AlphaFoldDB" id="A0A3B0VT43"/>
<keyword evidence="1" id="KW-0175">Coiled coil</keyword>
<dbReference type="InterPro" id="IPR011600">
    <property type="entry name" value="Pept_C14_caspase"/>
</dbReference>
<dbReference type="InterPro" id="IPR011990">
    <property type="entry name" value="TPR-like_helical_dom_sf"/>
</dbReference>
<protein>
    <recommendedName>
        <fullName evidence="2">Peptidase C14 caspase domain-containing protein</fullName>
    </recommendedName>
</protein>
<evidence type="ECO:0000259" key="2">
    <source>
        <dbReference type="Pfam" id="PF00656"/>
    </source>
</evidence>
<reference evidence="3" key="1">
    <citation type="submission" date="2018-06" db="EMBL/GenBank/DDBJ databases">
        <authorList>
            <person name="Zhirakovskaya E."/>
        </authorList>
    </citation>
    <scope>NUCLEOTIDE SEQUENCE</scope>
</reference>
<dbReference type="PANTHER" id="PTHR22576:SF37">
    <property type="entry name" value="MUCOSA-ASSOCIATED LYMPHOID TISSUE LYMPHOMA TRANSLOCATION PROTEIN 1"/>
    <property type="match status" value="1"/>
</dbReference>